<dbReference type="EMBL" id="CP071696">
    <property type="protein sequence ID" value="QTX04106.1"/>
    <property type="molecule type" value="Genomic_DNA"/>
</dbReference>
<evidence type="ECO:0000313" key="3">
    <source>
        <dbReference type="Proteomes" id="UP000671914"/>
    </source>
</evidence>
<keyword evidence="3" id="KW-1185">Reference proteome</keyword>
<protein>
    <submittedName>
        <fullName evidence="2">Uncharacterized protein</fullName>
    </submittedName>
</protein>
<sequence>MSRNAQQALAWAEAHPTRDGGTWSQWCQSLIVRALDLGAAGDAHQACTASKIVSTDPAAAPAGALHWWLNGAGTSGHVALEVGGGEVLMTDAPTGDQWPGHNTVGVTTVARYNAKGNGYRYVGWSRDMAGQALTITTAAPAAPKPATGSIGPVIRSGSDWAYRRPAGELAKRVARALIARKRLPAAYPNDGDPREAFDTAVQKTLSHSGSFIGRLDGKIERGGCYGIQDYAARFGDYTKRGGIQDGKPEALSWECFALGLERP</sequence>
<name>A0A975FLI8_9MICO</name>
<reference evidence="2" key="1">
    <citation type="submission" date="2021-03" db="EMBL/GenBank/DDBJ databases">
        <title>Agromyces archimandritus sp. nov., isolated from the cockroach Archimandrita tessellata.</title>
        <authorList>
            <person name="Guzman J."/>
            <person name="Ortuzar M."/>
            <person name="Poehlein A."/>
            <person name="Daniel R."/>
            <person name="Trujillo M."/>
            <person name="Vilcinskas A."/>
        </authorList>
    </citation>
    <scope>NUCLEOTIDE SEQUENCE</scope>
    <source>
        <strain evidence="2">G127AT</strain>
    </source>
</reference>
<dbReference type="KEGG" id="aarc:G127AT_12505"/>
<proteinExistence type="predicted"/>
<accession>A0A975FLI8</accession>
<gene>
    <name evidence="2" type="ORF">G127AT_12505</name>
</gene>
<dbReference type="Proteomes" id="UP000671914">
    <property type="component" value="Chromosome"/>
</dbReference>
<evidence type="ECO:0000256" key="1">
    <source>
        <dbReference type="SAM" id="MobiDB-lite"/>
    </source>
</evidence>
<dbReference type="AlphaFoldDB" id="A0A975FLI8"/>
<evidence type="ECO:0000313" key="2">
    <source>
        <dbReference type="EMBL" id="QTX04106.1"/>
    </source>
</evidence>
<feature type="region of interest" description="Disordered" evidence="1">
    <location>
        <begin position="1"/>
        <end position="22"/>
    </location>
</feature>
<dbReference type="RefSeq" id="WP_210897371.1">
    <property type="nucleotide sequence ID" value="NZ_CP071696.1"/>
</dbReference>
<organism evidence="2 3">
    <name type="scientific">Agromyces archimandritae</name>
    <dbReference type="NCBI Taxonomy" id="2781962"/>
    <lineage>
        <taxon>Bacteria</taxon>
        <taxon>Bacillati</taxon>
        <taxon>Actinomycetota</taxon>
        <taxon>Actinomycetes</taxon>
        <taxon>Micrococcales</taxon>
        <taxon>Microbacteriaceae</taxon>
        <taxon>Agromyces</taxon>
    </lineage>
</organism>